<dbReference type="InterPro" id="IPR001810">
    <property type="entry name" value="F-box_dom"/>
</dbReference>
<sequence length="485" mass="55274">MEIKQVIYEECCKIHVKLDGRADGCQEFMAATTGYGLDCTTCGCHRNFHRKVVRYSTKVVYTKCNKIHVSYKDGPLLIQPEVIAPFVHNSTAIGEDSGCSDCVTYVSKAEEEVSFVKLSEIPPDLYPDVLSRVFAESLLRFRCVCKAWRRIIDDPSLIKLHLHRRSDSGQLILSNDIGTKHCTLSLDSLNCYSSDSETPTEKVVCPSPLKSLIRDFILSPLIRGDVPLTFPLASCNGLILISKRIEDEWAALWNPFTRETHVLPSYTNTTIWSNKLVRSSHIAFGYDSVTDDYKVVKILEYYYQTAHGYWAEALVYSLKSDSWRSVKDCPYLPWLHVPGVFVNGALHWISAMNDELMIVAFDLATEDYYTLPLPPAISKQRRRSPWILDALGECLLVTWKDSVYRLDDYGGKNMWTKLFSFSSIGLGDFRPIAYLKTKGEFFLKGDKDEYFWVNTEKKSAKKVRINGVQCCRFSQICLASLVRLK</sequence>
<feature type="domain" description="ZF-HD dimerization-type" evidence="2">
    <location>
        <begin position="8"/>
        <end position="52"/>
    </location>
</feature>
<dbReference type="InterPro" id="IPR050796">
    <property type="entry name" value="SCF_F-box_component"/>
</dbReference>
<name>A0ABR0CQX1_9LAMI</name>
<reference evidence="3 4" key="1">
    <citation type="journal article" date="2023" name="bioRxiv">
        <title>Genome report: Whole genome sequence and annotation of Penstemon davidsonii.</title>
        <authorList>
            <person name="Ostevik K.L."/>
            <person name="Alabady M."/>
            <person name="Zhang M."/>
            <person name="Rausher M.D."/>
        </authorList>
    </citation>
    <scope>NUCLEOTIDE SEQUENCE [LARGE SCALE GENOMIC DNA]</scope>
    <source>
        <strain evidence="3">DNT005</strain>
        <tissue evidence="3">Whole leaf</tissue>
    </source>
</reference>
<dbReference type="InterPro" id="IPR006527">
    <property type="entry name" value="F-box-assoc_dom_typ1"/>
</dbReference>
<dbReference type="PANTHER" id="PTHR31672:SF13">
    <property type="entry name" value="F-BOX PROTEIN CPR30-LIKE"/>
    <property type="match status" value="1"/>
</dbReference>
<dbReference type="Gene3D" id="1.20.1280.50">
    <property type="match status" value="1"/>
</dbReference>
<evidence type="ECO:0000259" key="2">
    <source>
        <dbReference type="PROSITE" id="PS51523"/>
    </source>
</evidence>
<dbReference type="PROSITE" id="PS51523">
    <property type="entry name" value="ZF_HD_DIMER"/>
    <property type="match status" value="1"/>
</dbReference>
<evidence type="ECO:0000259" key="1">
    <source>
        <dbReference type="PROSITE" id="PS50181"/>
    </source>
</evidence>
<gene>
    <name evidence="3" type="ORF">RD792_015008</name>
</gene>
<evidence type="ECO:0000313" key="4">
    <source>
        <dbReference type="Proteomes" id="UP001291926"/>
    </source>
</evidence>
<dbReference type="PANTHER" id="PTHR31672">
    <property type="entry name" value="BNACNNG10540D PROTEIN"/>
    <property type="match status" value="1"/>
</dbReference>
<accession>A0ABR0CQX1</accession>
<feature type="domain" description="F-box" evidence="1">
    <location>
        <begin position="115"/>
        <end position="161"/>
    </location>
</feature>
<keyword evidence="4" id="KW-1185">Reference proteome</keyword>
<protein>
    <recommendedName>
        <fullName evidence="5">F-box domain-containing protein</fullName>
    </recommendedName>
</protein>
<dbReference type="CDD" id="cd22157">
    <property type="entry name" value="F-box_AtFBW1-like"/>
    <property type="match status" value="1"/>
</dbReference>
<dbReference type="NCBIfam" id="TIGR01640">
    <property type="entry name" value="F_box_assoc_1"/>
    <property type="match status" value="1"/>
</dbReference>
<evidence type="ECO:0000313" key="3">
    <source>
        <dbReference type="EMBL" id="KAK4479494.1"/>
    </source>
</evidence>
<dbReference type="Pfam" id="PF04770">
    <property type="entry name" value="ZF-HD_dimer"/>
    <property type="match status" value="1"/>
</dbReference>
<dbReference type="InterPro" id="IPR017451">
    <property type="entry name" value="F-box-assoc_interact_dom"/>
</dbReference>
<dbReference type="SMART" id="SM00256">
    <property type="entry name" value="FBOX"/>
    <property type="match status" value="1"/>
</dbReference>
<comment type="caution">
    <text evidence="3">The sequence shown here is derived from an EMBL/GenBank/DDBJ whole genome shotgun (WGS) entry which is preliminary data.</text>
</comment>
<dbReference type="InterPro" id="IPR006456">
    <property type="entry name" value="ZF_HD_homeobox_Cys/His_dimer"/>
</dbReference>
<dbReference type="Proteomes" id="UP001291926">
    <property type="component" value="Unassembled WGS sequence"/>
</dbReference>
<dbReference type="EMBL" id="JAYDYQ010002687">
    <property type="protein sequence ID" value="KAK4479494.1"/>
    <property type="molecule type" value="Genomic_DNA"/>
</dbReference>
<dbReference type="Pfam" id="PF00646">
    <property type="entry name" value="F-box"/>
    <property type="match status" value="1"/>
</dbReference>
<proteinExistence type="predicted"/>
<dbReference type="SUPFAM" id="SSF81383">
    <property type="entry name" value="F-box domain"/>
    <property type="match status" value="1"/>
</dbReference>
<organism evidence="3 4">
    <name type="scientific">Penstemon davidsonii</name>
    <dbReference type="NCBI Taxonomy" id="160366"/>
    <lineage>
        <taxon>Eukaryota</taxon>
        <taxon>Viridiplantae</taxon>
        <taxon>Streptophyta</taxon>
        <taxon>Embryophyta</taxon>
        <taxon>Tracheophyta</taxon>
        <taxon>Spermatophyta</taxon>
        <taxon>Magnoliopsida</taxon>
        <taxon>eudicotyledons</taxon>
        <taxon>Gunneridae</taxon>
        <taxon>Pentapetalae</taxon>
        <taxon>asterids</taxon>
        <taxon>lamiids</taxon>
        <taxon>Lamiales</taxon>
        <taxon>Plantaginaceae</taxon>
        <taxon>Cheloneae</taxon>
        <taxon>Penstemon</taxon>
    </lineage>
</organism>
<dbReference type="Pfam" id="PF07734">
    <property type="entry name" value="FBA_1"/>
    <property type="match status" value="1"/>
</dbReference>
<dbReference type="InterPro" id="IPR036047">
    <property type="entry name" value="F-box-like_dom_sf"/>
</dbReference>
<dbReference type="PROSITE" id="PS50181">
    <property type="entry name" value="FBOX"/>
    <property type="match status" value="1"/>
</dbReference>
<evidence type="ECO:0008006" key="5">
    <source>
        <dbReference type="Google" id="ProtNLM"/>
    </source>
</evidence>